<protein>
    <submittedName>
        <fullName evidence="3">Two-component system regulatory protein YycI</fullName>
    </submittedName>
</protein>
<dbReference type="KEGG" id="ppsr:I6J18_14630"/>
<reference evidence="3 4" key="1">
    <citation type="submission" date="2021-01" db="EMBL/GenBank/DDBJ databases">
        <title>FDA dAtabase for Regulatory Grade micrObial Sequences (FDA-ARGOS): Supporting development and validation of Infectious Disease Dx tests.</title>
        <authorList>
            <person name="Nelson B."/>
            <person name="Plummer A."/>
            <person name="Tallon L."/>
            <person name="Sadzewicz L."/>
            <person name="Zhao X."/>
            <person name="Boylan J."/>
            <person name="Ott S."/>
            <person name="Bowen H."/>
            <person name="Vavikolanu K."/>
            <person name="Mehta A."/>
            <person name="Aluvathingal J."/>
            <person name="Nadendla S."/>
            <person name="Myers T."/>
            <person name="Yan Y."/>
            <person name="Sichtig H."/>
        </authorList>
    </citation>
    <scope>NUCLEOTIDE SEQUENCE [LARGE SCALE GENOMIC DNA]</scope>
    <source>
        <strain evidence="3 4">FDAARGOS_1161</strain>
    </source>
</reference>
<evidence type="ECO:0000313" key="4">
    <source>
        <dbReference type="Proteomes" id="UP000595254"/>
    </source>
</evidence>
<accession>A0A974NJE0</accession>
<keyword evidence="1" id="KW-0472">Membrane</keyword>
<dbReference type="AlphaFoldDB" id="A0A974NJE0"/>
<organism evidence="3 4">
    <name type="scientific">Peribacillus psychrosaccharolyticus</name>
    <name type="common">Bacillus psychrosaccharolyticus</name>
    <dbReference type="NCBI Taxonomy" id="1407"/>
    <lineage>
        <taxon>Bacteria</taxon>
        <taxon>Bacillati</taxon>
        <taxon>Bacillota</taxon>
        <taxon>Bacilli</taxon>
        <taxon>Bacillales</taxon>
        <taxon>Bacillaceae</taxon>
        <taxon>Peribacillus</taxon>
    </lineage>
</organism>
<keyword evidence="4" id="KW-1185">Reference proteome</keyword>
<dbReference type="Gene3D" id="2.40.128.690">
    <property type="entry name" value="YycH protein, domain 3-like"/>
    <property type="match status" value="1"/>
</dbReference>
<dbReference type="GO" id="GO:0016020">
    <property type="term" value="C:membrane"/>
    <property type="evidence" value="ECO:0007669"/>
    <property type="project" value="InterPro"/>
</dbReference>
<gene>
    <name evidence="3" type="ORF">I6J18_14630</name>
</gene>
<proteinExistence type="predicted"/>
<dbReference type="RefSeq" id="WP_040374698.1">
    <property type="nucleotide sequence ID" value="NZ_CP068053.1"/>
</dbReference>
<evidence type="ECO:0000256" key="1">
    <source>
        <dbReference type="SAM" id="Phobius"/>
    </source>
</evidence>
<dbReference type="Pfam" id="PF09648">
    <property type="entry name" value="YycI"/>
    <property type="match status" value="1"/>
</dbReference>
<dbReference type="InterPro" id="IPR018604">
    <property type="entry name" value="YycI-like"/>
</dbReference>
<keyword evidence="1" id="KW-1133">Transmembrane helix</keyword>
<evidence type="ECO:0000259" key="2">
    <source>
        <dbReference type="Pfam" id="PF09648"/>
    </source>
</evidence>
<feature type="transmembrane region" description="Helical" evidence="1">
    <location>
        <begin position="6"/>
        <end position="26"/>
    </location>
</feature>
<feature type="domain" description="Regulatory protein YycH-like" evidence="2">
    <location>
        <begin position="46"/>
        <end position="250"/>
    </location>
</feature>
<name>A0A974NJE0_PERPY</name>
<evidence type="ECO:0000313" key="3">
    <source>
        <dbReference type="EMBL" id="QQS98893.1"/>
    </source>
</evidence>
<dbReference type="EMBL" id="CP068053">
    <property type="protein sequence ID" value="QQS98893.1"/>
    <property type="molecule type" value="Genomic_DNA"/>
</dbReference>
<sequence length="265" mass="31260">MDWNKTQTLFIIVFLTLDIFLLYQYIEKKASFNTPFVSRPSDVELLKLEDITYDNLPKNKLRENYLTAKSKDFTKEADRLKELKDQKTTIINKNKLTGNFEKKIKFSSKNSAIELETFLKENILYGKDYRFWSYDKEAKTIVFYQYVENKMFYNNSKGKVTIFLDDKNNMISYEQTYLVEIEKYQKERELQQAEQAIISLYYNGDIAPKSDIQAELGYYNSLQAATVSQLLVPTWRIIVNGELDLFVNAFDGEVIELNTEEKILE</sequence>
<dbReference type="Proteomes" id="UP000595254">
    <property type="component" value="Chromosome"/>
</dbReference>
<keyword evidence="1" id="KW-0812">Transmembrane</keyword>